<dbReference type="PANTHER" id="PTHR43283">
    <property type="entry name" value="BETA-LACTAMASE-RELATED"/>
    <property type="match status" value="1"/>
</dbReference>
<feature type="domain" description="Beta-lactamase-related" evidence="2">
    <location>
        <begin position="79"/>
        <end position="356"/>
    </location>
</feature>
<protein>
    <submittedName>
        <fullName evidence="3">6-aminohexanoate-dimer hydrolase</fullName>
        <ecNumber evidence="3">3.5.1.46</ecNumber>
    </submittedName>
</protein>
<keyword evidence="4" id="KW-1185">Reference proteome</keyword>
<gene>
    <name evidence="3" type="primary">nylB_3</name>
    <name evidence="3" type="ORF">RUM4293_01504</name>
</gene>
<evidence type="ECO:0000313" key="3">
    <source>
        <dbReference type="EMBL" id="CUH42616.1"/>
    </source>
</evidence>
<dbReference type="RefSeq" id="WP_082649218.1">
    <property type="nucleotide sequence ID" value="NZ_CYPS01000023.1"/>
</dbReference>
<dbReference type="InterPro" id="IPR050789">
    <property type="entry name" value="Diverse_Enzym_Activities"/>
</dbReference>
<dbReference type="InterPro" id="IPR001466">
    <property type="entry name" value="Beta-lactam-related"/>
</dbReference>
<proteinExistence type="predicted"/>
<organism evidence="3 4">
    <name type="scientific">Ruegeria atlantica</name>
    <dbReference type="NCBI Taxonomy" id="81569"/>
    <lineage>
        <taxon>Bacteria</taxon>
        <taxon>Pseudomonadati</taxon>
        <taxon>Pseudomonadota</taxon>
        <taxon>Alphaproteobacteria</taxon>
        <taxon>Rhodobacterales</taxon>
        <taxon>Roseobacteraceae</taxon>
        <taxon>Ruegeria</taxon>
    </lineage>
</organism>
<dbReference type="InterPro" id="IPR012338">
    <property type="entry name" value="Beta-lactam/transpept-like"/>
</dbReference>
<evidence type="ECO:0000256" key="1">
    <source>
        <dbReference type="SAM" id="MobiDB-lite"/>
    </source>
</evidence>
<evidence type="ECO:0000313" key="4">
    <source>
        <dbReference type="Proteomes" id="UP000050786"/>
    </source>
</evidence>
<dbReference type="Pfam" id="PF00144">
    <property type="entry name" value="Beta-lactamase"/>
    <property type="match status" value="1"/>
</dbReference>
<feature type="region of interest" description="Disordered" evidence="1">
    <location>
        <begin position="1"/>
        <end position="29"/>
    </location>
</feature>
<dbReference type="Gene3D" id="3.40.710.10">
    <property type="entry name" value="DD-peptidase/beta-lactamase superfamily"/>
    <property type="match status" value="1"/>
</dbReference>
<dbReference type="SUPFAM" id="SSF56601">
    <property type="entry name" value="beta-lactamase/transpeptidase-like"/>
    <property type="match status" value="1"/>
</dbReference>
<name>A0A0P1EME8_9RHOB</name>
<dbReference type="EC" id="3.5.1.46" evidence="3"/>
<sequence>MSRLKVAPNPDLTVGPDNKQRWNQPAHRRHGFHNAHRLFRRTLMVRSRNVLMLEEAHQDLTATVPALADLLAHPAFSAFCCLREGQVIMEQAAPDFGTDRPHSIQSITKLHIHLIMGQLIGQGFVSPDAKVAQYLPDIGSGYREANVQALLDMAVSNDFAEDYDDPHADCYDEEIALGWRLPTEDQEEISLKDFASRIRGFRETEARTVAEYKSANTDVLTLIAAQVCPVPLTAQIERIADAVGYEGAFHISLSKDGFPAFSGGGCLSARDLARFGLFLARGGLDLSGNACANANFLRQSLTRSAPSLTPPKEWLRYSNHIMTDGRVVAHAGYGGQFLMVDTVTGTSCAFLSVLENDAGYDDTFMSNVAQVLRHVCCAETA</sequence>
<accession>A0A0P1EME8</accession>
<dbReference type="PANTHER" id="PTHR43283:SF7">
    <property type="entry name" value="BETA-LACTAMASE-RELATED DOMAIN-CONTAINING PROTEIN"/>
    <property type="match status" value="1"/>
</dbReference>
<dbReference type="Proteomes" id="UP000050786">
    <property type="component" value="Unassembled WGS sequence"/>
</dbReference>
<dbReference type="AlphaFoldDB" id="A0A0P1EME8"/>
<reference evidence="4" key="1">
    <citation type="submission" date="2015-09" db="EMBL/GenBank/DDBJ databases">
        <authorList>
            <person name="Rodrigo-Torres L."/>
            <person name="Arahal D.R."/>
        </authorList>
    </citation>
    <scope>NUCLEOTIDE SEQUENCE [LARGE SCALE GENOMIC DNA]</scope>
    <source>
        <strain evidence="4">CECT 4293</strain>
    </source>
</reference>
<evidence type="ECO:0000259" key="2">
    <source>
        <dbReference type="Pfam" id="PF00144"/>
    </source>
</evidence>
<dbReference type="GO" id="GO:0019875">
    <property type="term" value="F:6-aminohexanoate-dimer hydrolase activity"/>
    <property type="evidence" value="ECO:0007669"/>
    <property type="project" value="UniProtKB-EC"/>
</dbReference>
<dbReference type="EMBL" id="CYPS01000023">
    <property type="protein sequence ID" value="CUH42616.1"/>
    <property type="molecule type" value="Genomic_DNA"/>
</dbReference>
<keyword evidence="3" id="KW-0378">Hydrolase</keyword>